<dbReference type="GO" id="GO:0004713">
    <property type="term" value="F:protein tyrosine kinase activity"/>
    <property type="evidence" value="ECO:0007669"/>
    <property type="project" value="TreeGrafter"/>
</dbReference>
<evidence type="ECO:0000256" key="1">
    <source>
        <dbReference type="ARBA" id="ARBA00022741"/>
    </source>
</evidence>
<dbReference type="Gene3D" id="3.40.50.300">
    <property type="entry name" value="P-loop containing nucleotide triphosphate hydrolases"/>
    <property type="match status" value="1"/>
</dbReference>
<evidence type="ECO:0000256" key="2">
    <source>
        <dbReference type="ARBA" id="ARBA00022840"/>
    </source>
</evidence>
<keyword evidence="5" id="KW-1185">Reference proteome</keyword>
<dbReference type="AlphaFoldDB" id="A0A2S8S361"/>
<dbReference type="InterPro" id="IPR050445">
    <property type="entry name" value="Bact_polysacc_biosynth/exp"/>
</dbReference>
<sequence length="275" mass="29986">MEKLEAALAKAREMRKSAVGGGDVVRSRTVAAAAPVATTGWEDLPEVTISPEMAMRNRITALQGGKNAAPYDMLRSRTIRMMKDKGWTRLAVTSPEAGCGKSTVALNLAVSLGRQKDLKVMLLDLDLRRPSLHRTLGHTPEKSLHDYLAGEAEFEQTAVRIGANCLVSLNATYSHRPAELLQSQAARDALDAAERRYKPDLILFDMSPMLASDDNLGFLGNVDCAILVAAAETTTLPNIDICEKEIAQLTNVLGVVLNKCRYSDDTIGYDYGMYE</sequence>
<name>A0A2S8S361_9RHOB</name>
<dbReference type="CDD" id="cd05387">
    <property type="entry name" value="BY-kinase"/>
    <property type="match status" value="1"/>
</dbReference>
<proteinExistence type="predicted"/>
<dbReference type="EMBL" id="PVEP01000011">
    <property type="protein sequence ID" value="PQV55168.1"/>
    <property type="molecule type" value="Genomic_DNA"/>
</dbReference>
<dbReference type="InterPro" id="IPR027417">
    <property type="entry name" value="P-loop_NTPase"/>
</dbReference>
<accession>A0A2S8S361</accession>
<feature type="domain" description="AAA+ ATPase" evidence="3">
    <location>
        <begin position="86"/>
        <end position="257"/>
    </location>
</feature>
<dbReference type="InterPro" id="IPR005702">
    <property type="entry name" value="Wzc-like_C"/>
</dbReference>
<dbReference type="SUPFAM" id="SSF52540">
    <property type="entry name" value="P-loop containing nucleoside triphosphate hydrolases"/>
    <property type="match status" value="1"/>
</dbReference>
<comment type="caution">
    <text evidence="4">The sequence shown here is derived from an EMBL/GenBank/DDBJ whole genome shotgun (WGS) entry which is preliminary data.</text>
</comment>
<gene>
    <name evidence="4" type="ORF">LX70_03686</name>
</gene>
<dbReference type="GO" id="GO:0005886">
    <property type="term" value="C:plasma membrane"/>
    <property type="evidence" value="ECO:0007669"/>
    <property type="project" value="TreeGrafter"/>
</dbReference>
<evidence type="ECO:0000313" key="5">
    <source>
        <dbReference type="Proteomes" id="UP000238338"/>
    </source>
</evidence>
<dbReference type="OrthoDB" id="9775724at2"/>
<organism evidence="4 5">
    <name type="scientific">Albidovulum denitrificans</name>
    <dbReference type="NCBI Taxonomy" id="404881"/>
    <lineage>
        <taxon>Bacteria</taxon>
        <taxon>Pseudomonadati</taxon>
        <taxon>Pseudomonadota</taxon>
        <taxon>Alphaproteobacteria</taxon>
        <taxon>Rhodobacterales</taxon>
        <taxon>Paracoccaceae</taxon>
        <taxon>Albidovulum</taxon>
    </lineage>
</organism>
<dbReference type="InterPro" id="IPR033756">
    <property type="entry name" value="YlxH/NBP35"/>
</dbReference>
<dbReference type="PANTHER" id="PTHR32309">
    <property type="entry name" value="TYROSINE-PROTEIN KINASE"/>
    <property type="match status" value="1"/>
</dbReference>
<dbReference type="GO" id="GO:0005524">
    <property type="term" value="F:ATP binding"/>
    <property type="evidence" value="ECO:0007669"/>
    <property type="project" value="UniProtKB-KW"/>
</dbReference>
<dbReference type="Proteomes" id="UP000238338">
    <property type="component" value="Unassembled WGS sequence"/>
</dbReference>
<protein>
    <submittedName>
        <fullName evidence="4">Capsular exopolysaccharide synthesis family protein</fullName>
    </submittedName>
</protein>
<evidence type="ECO:0000259" key="3">
    <source>
        <dbReference type="SMART" id="SM00382"/>
    </source>
</evidence>
<keyword evidence="2" id="KW-0067">ATP-binding</keyword>
<dbReference type="PANTHER" id="PTHR32309:SF13">
    <property type="entry name" value="FERRIC ENTEROBACTIN TRANSPORT PROTEIN FEPE"/>
    <property type="match status" value="1"/>
</dbReference>
<keyword evidence="1" id="KW-0547">Nucleotide-binding</keyword>
<dbReference type="RefSeq" id="WP_105516232.1">
    <property type="nucleotide sequence ID" value="NZ_PVEP01000011.1"/>
</dbReference>
<dbReference type="InterPro" id="IPR003593">
    <property type="entry name" value="AAA+_ATPase"/>
</dbReference>
<dbReference type="SMART" id="SM00382">
    <property type="entry name" value="AAA"/>
    <property type="match status" value="1"/>
</dbReference>
<evidence type="ECO:0000313" key="4">
    <source>
        <dbReference type="EMBL" id="PQV55168.1"/>
    </source>
</evidence>
<dbReference type="Pfam" id="PF10609">
    <property type="entry name" value="ParA"/>
    <property type="match status" value="1"/>
</dbReference>
<reference evidence="4 5" key="1">
    <citation type="submission" date="2018-02" db="EMBL/GenBank/DDBJ databases">
        <title>Genomic Encyclopedia of Archaeal and Bacterial Type Strains, Phase II (KMG-II): from individual species to whole genera.</title>
        <authorList>
            <person name="Goeker M."/>
        </authorList>
    </citation>
    <scope>NUCLEOTIDE SEQUENCE [LARGE SCALE GENOMIC DNA]</scope>
    <source>
        <strain evidence="4 5">DSM 18921</strain>
    </source>
</reference>